<keyword evidence="13" id="KW-1185">Reference proteome</keyword>
<dbReference type="FunFam" id="3.20.20.70:FF:000009">
    <property type="entry name" value="1-(5-phosphoribosyl)-5-[(5-phosphoribosylamino)methylideneamino] imidazole-4-carboxamide isomerase"/>
    <property type="match status" value="1"/>
</dbReference>
<comment type="catalytic activity">
    <reaction evidence="1 9 11">
        <text>1-(5-phospho-beta-D-ribosyl)-5-[(5-phospho-beta-D-ribosylamino)methylideneamino]imidazole-4-carboxamide = 5-[(5-phospho-1-deoxy-D-ribulos-1-ylimino)methylamino]-1-(5-phospho-beta-D-ribosyl)imidazole-4-carboxamide</text>
        <dbReference type="Rhea" id="RHEA:15469"/>
        <dbReference type="ChEBI" id="CHEBI:58435"/>
        <dbReference type="ChEBI" id="CHEBI:58525"/>
        <dbReference type="EC" id="5.3.1.16"/>
    </reaction>
</comment>
<evidence type="ECO:0000256" key="5">
    <source>
        <dbReference type="ARBA" id="ARBA00022490"/>
    </source>
</evidence>
<evidence type="ECO:0000256" key="11">
    <source>
        <dbReference type="RuleBase" id="RU003658"/>
    </source>
</evidence>
<dbReference type="RefSeq" id="WP_116681343.1">
    <property type="nucleotide sequence ID" value="NZ_QURL01000001.1"/>
</dbReference>
<evidence type="ECO:0000256" key="4">
    <source>
        <dbReference type="ARBA" id="ARBA00009667"/>
    </source>
</evidence>
<evidence type="ECO:0000256" key="6">
    <source>
        <dbReference type="ARBA" id="ARBA00022605"/>
    </source>
</evidence>
<reference evidence="12 13" key="1">
    <citation type="submission" date="2018-08" db="EMBL/GenBank/DDBJ databases">
        <title>Fulvimarina sp. 85, whole genome shotgun sequence.</title>
        <authorList>
            <person name="Tuo L."/>
        </authorList>
    </citation>
    <scope>NUCLEOTIDE SEQUENCE [LARGE SCALE GENOMIC DNA]</scope>
    <source>
        <strain evidence="12 13">85</strain>
    </source>
</reference>
<keyword evidence="8 9" id="KW-0413">Isomerase</keyword>
<dbReference type="PANTHER" id="PTHR43090:SF2">
    <property type="entry name" value="1-(5-PHOSPHORIBOSYL)-5-[(5-PHOSPHORIBOSYLAMINO)METHYLIDENEAMINO] IMIDAZOLE-4-CARBOXAMIDE ISOMERASE"/>
    <property type="match status" value="1"/>
</dbReference>
<protein>
    <recommendedName>
        <fullName evidence="9 11">1-(5-phosphoribosyl)-5-[(5-phosphoribosylamino)methylideneamino] imidazole-4-carboxamide isomerase</fullName>
        <ecNumber evidence="9 11">5.3.1.16</ecNumber>
    </recommendedName>
    <alternativeName>
        <fullName evidence="9">Phosphoribosylformimino-5-aminoimidazole carboxamide ribotide isomerase</fullName>
    </alternativeName>
</protein>
<dbReference type="InterPro" id="IPR006062">
    <property type="entry name" value="His_biosynth"/>
</dbReference>
<dbReference type="InterPro" id="IPR011060">
    <property type="entry name" value="RibuloseP-bd_barrel"/>
</dbReference>
<dbReference type="HAMAP" id="MF_01014">
    <property type="entry name" value="HisA"/>
    <property type="match status" value="1"/>
</dbReference>
<evidence type="ECO:0000256" key="3">
    <source>
        <dbReference type="ARBA" id="ARBA00005133"/>
    </source>
</evidence>
<feature type="active site" description="Proton donor" evidence="9">
    <location>
        <position position="132"/>
    </location>
</feature>
<dbReference type="Pfam" id="PF00977">
    <property type="entry name" value="His_biosynth"/>
    <property type="match status" value="1"/>
</dbReference>
<feature type="active site" description="Proton acceptor" evidence="9">
    <location>
        <position position="9"/>
    </location>
</feature>
<sequence>MPILFPAIDLKDGACVRLKLGLMDQATVYNADPAAQAREFRDAGFTHLHVVDLNGAFKGEAVNGEAVDRIMDAVGGEMNVQLGGGIRTMADIERWLERGLSRVILGTVAVRDPDLVRQAAKRFPGRIAVGIDAKGGKVAVEGWAETSELTAVDLARRFENAGVAAVIYTDIDRDGVLAGINWPSTIDLAEAISIPVIASGGLASIADVVRLTMPDAARLEGAISGRALYDGRIDPHEALRVLSGEDSQG</sequence>
<comment type="caution">
    <text evidence="12">The sequence shown here is derived from an EMBL/GenBank/DDBJ whole genome shotgun (WGS) entry which is preliminary data.</text>
</comment>
<dbReference type="InterPro" id="IPR023016">
    <property type="entry name" value="HisA/PriA"/>
</dbReference>
<evidence type="ECO:0000256" key="8">
    <source>
        <dbReference type="ARBA" id="ARBA00023235"/>
    </source>
</evidence>
<name>A0A371XA29_9HYPH</name>
<dbReference type="CDD" id="cd04732">
    <property type="entry name" value="HisA"/>
    <property type="match status" value="1"/>
</dbReference>
<dbReference type="GO" id="GO:0005737">
    <property type="term" value="C:cytoplasm"/>
    <property type="evidence" value="ECO:0007669"/>
    <property type="project" value="UniProtKB-SubCell"/>
</dbReference>
<gene>
    <name evidence="9 12" type="primary">hisA</name>
    <name evidence="12" type="ORF">DYI37_01075</name>
</gene>
<keyword evidence="6 9" id="KW-0028">Amino-acid biosynthesis</keyword>
<evidence type="ECO:0000313" key="12">
    <source>
        <dbReference type="EMBL" id="RFC66093.1"/>
    </source>
</evidence>
<dbReference type="PANTHER" id="PTHR43090">
    <property type="entry name" value="1-(5-PHOSPHORIBOSYL)-5-[(5-PHOSPHORIBOSYLAMINO)METHYLIDENEAMINO] IMIDAZOLE-4-CARBOXAMIDE ISOMERASE"/>
    <property type="match status" value="1"/>
</dbReference>
<dbReference type="InterPro" id="IPR006063">
    <property type="entry name" value="HisA_bact_arch"/>
</dbReference>
<evidence type="ECO:0000256" key="2">
    <source>
        <dbReference type="ARBA" id="ARBA00004496"/>
    </source>
</evidence>
<comment type="pathway">
    <text evidence="3 9 11">Amino-acid biosynthesis; L-histidine biosynthesis; L-histidine from 5-phospho-alpha-D-ribose 1-diphosphate: step 4/9.</text>
</comment>
<dbReference type="GO" id="GO:0000162">
    <property type="term" value="P:L-tryptophan biosynthetic process"/>
    <property type="evidence" value="ECO:0007669"/>
    <property type="project" value="TreeGrafter"/>
</dbReference>
<dbReference type="UniPathway" id="UPA00031">
    <property type="reaction ID" value="UER00009"/>
</dbReference>
<evidence type="ECO:0000313" key="13">
    <source>
        <dbReference type="Proteomes" id="UP000264310"/>
    </source>
</evidence>
<dbReference type="Proteomes" id="UP000264310">
    <property type="component" value="Unassembled WGS sequence"/>
</dbReference>
<evidence type="ECO:0000256" key="9">
    <source>
        <dbReference type="HAMAP-Rule" id="MF_01014"/>
    </source>
</evidence>
<dbReference type="GO" id="GO:0003949">
    <property type="term" value="F:1-(5-phosphoribosyl)-5-[(5-phosphoribosylamino)methylideneamino]imidazole-4-carboxamide isomerase activity"/>
    <property type="evidence" value="ECO:0007669"/>
    <property type="project" value="UniProtKB-UniRule"/>
</dbReference>
<dbReference type="EC" id="5.3.1.16" evidence="9 11"/>
<accession>A0A371XA29</accession>
<dbReference type="EMBL" id="QURL01000001">
    <property type="protein sequence ID" value="RFC66093.1"/>
    <property type="molecule type" value="Genomic_DNA"/>
</dbReference>
<dbReference type="GO" id="GO:0000105">
    <property type="term" value="P:L-histidine biosynthetic process"/>
    <property type="evidence" value="ECO:0007669"/>
    <property type="project" value="UniProtKB-UniRule"/>
</dbReference>
<evidence type="ECO:0000256" key="1">
    <source>
        <dbReference type="ARBA" id="ARBA00000901"/>
    </source>
</evidence>
<keyword evidence="7 9" id="KW-0368">Histidine biosynthesis</keyword>
<comment type="similarity">
    <text evidence="4 9 10">Belongs to the HisA/HisF family.</text>
</comment>
<dbReference type="Gene3D" id="3.20.20.70">
    <property type="entry name" value="Aldolase class I"/>
    <property type="match status" value="1"/>
</dbReference>
<keyword evidence="5 9" id="KW-0963">Cytoplasm</keyword>
<dbReference type="AlphaFoldDB" id="A0A371XA29"/>
<dbReference type="InterPro" id="IPR013785">
    <property type="entry name" value="Aldolase_TIM"/>
</dbReference>
<dbReference type="SUPFAM" id="SSF51366">
    <property type="entry name" value="Ribulose-phoshate binding barrel"/>
    <property type="match status" value="1"/>
</dbReference>
<evidence type="ECO:0000256" key="7">
    <source>
        <dbReference type="ARBA" id="ARBA00023102"/>
    </source>
</evidence>
<dbReference type="InterPro" id="IPR044524">
    <property type="entry name" value="Isoase_HisA-like"/>
</dbReference>
<organism evidence="12 13">
    <name type="scientific">Fulvimarina endophytica</name>
    <dbReference type="NCBI Taxonomy" id="2293836"/>
    <lineage>
        <taxon>Bacteria</taxon>
        <taxon>Pseudomonadati</taxon>
        <taxon>Pseudomonadota</taxon>
        <taxon>Alphaproteobacteria</taxon>
        <taxon>Hyphomicrobiales</taxon>
        <taxon>Aurantimonadaceae</taxon>
        <taxon>Fulvimarina</taxon>
    </lineage>
</organism>
<evidence type="ECO:0000256" key="10">
    <source>
        <dbReference type="RuleBase" id="RU003657"/>
    </source>
</evidence>
<proteinExistence type="inferred from homology"/>
<dbReference type="OrthoDB" id="9807749at2"/>
<comment type="subcellular location">
    <subcellularLocation>
        <location evidence="2 9 11">Cytoplasm</location>
    </subcellularLocation>
</comment>
<dbReference type="NCBIfam" id="TIGR00007">
    <property type="entry name" value="1-(5-phosphoribosyl)-5-[(5-phosphoribosylamino)methylideneamino]imidazole-4-carboxamide isomerase"/>
    <property type="match status" value="1"/>
</dbReference>